<evidence type="ECO:0000313" key="3">
    <source>
        <dbReference type="EMBL" id="MCZ8511447.1"/>
    </source>
</evidence>
<evidence type="ECO:0000313" key="4">
    <source>
        <dbReference type="Proteomes" id="UP001527882"/>
    </source>
</evidence>
<dbReference type="Pfam" id="PF00144">
    <property type="entry name" value="Beta-lactamase"/>
    <property type="match status" value="1"/>
</dbReference>
<proteinExistence type="predicted"/>
<dbReference type="Proteomes" id="UP001527882">
    <property type="component" value="Unassembled WGS sequence"/>
</dbReference>
<organism evidence="3 4">
    <name type="scientific">Paenibacillus gyeongsangnamensis</name>
    <dbReference type="NCBI Taxonomy" id="3388067"/>
    <lineage>
        <taxon>Bacteria</taxon>
        <taxon>Bacillati</taxon>
        <taxon>Bacillota</taxon>
        <taxon>Bacilli</taxon>
        <taxon>Bacillales</taxon>
        <taxon>Paenibacillaceae</taxon>
        <taxon>Paenibacillus</taxon>
    </lineage>
</organism>
<sequence length="347" mass="38060">MDVIHNFLLKKREQHAFSCAVYAFGNSTGILGSGVVGTLSWDGPAAHEGSLFDLASVTKPIVSLAIMKLFEAGELCLDDTISRFLPDYCHSDKAGITLFQLLTHTSGIPGQQPLFHFADTRDKLMRAVRQLPLRFKAGTSVEYTSQGFMILGDIIEAVTSQRLDRTMKELVLEPVGMNRTLFNPPAELRDSIAATEYCQWRNRIIQGEVHDENAVNLGGIAGHAGLFGTASDLSQLARTMLCKGETSKGTWLHAATVELMSRRHTPPNLLSRCLGWQGKDARHSPAGDLFSDEAYGHTGFTGTSIFMDPSLDRFAILLTNRVHPSRDNDSIASIRAIYHNLVCLAVS</sequence>
<comment type="caution">
    <text evidence="3">The sequence shown here is derived from an EMBL/GenBank/DDBJ whole genome shotgun (WGS) entry which is preliminary data.</text>
</comment>
<dbReference type="InterPro" id="IPR001466">
    <property type="entry name" value="Beta-lactam-related"/>
</dbReference>
<dbReference type="SUPFAM" id="SSF56601">
    <property type="entry name" value="beta-lactamase/transpeptidase-like"/>
    <property type="match status" value="1"/>
</dbReference>
<gene>
    <name evidence="3" type="ORF">O9H85_03145</name>
</gene>
<name>A0ABT4Q3T9_9BACL</name>
<dbReference type="RefSeq" id="WP_269879842.1">
    <property type="nucleotide sequence ID" value="NZ_JAQAGZ010000002.1"/>
</dbReference>
<dbReference type="Gene3D" id="3.40.710.10">
    <property type="entry name" value="DD-peptidase/beta-lactamase superfamily"/>
    <property type="match status" value="1"/>
</dbReference>
<protein>
    <submittedName>
        <fullName evidence="3">Serine hydrolase</fullName>
    </submittedName>
</protein>
<dbReference type="PANTHER" id="PTHR43283">
    <property type="entry name" value="BETA-LACTAMASE-RELATED"/>
    <property type="match status" value="1"/>
</dbReference>
<dbReference type="InterPro" id="IPR050789">
    <property type="entry name" value="Diverse_Enzym_Activities"/>
</dbReference>
<accession>A0ABT4Q3T9</accession>
<dbReference type="EMBL" id="JAQAGZ010000002">
    <property type="protein sequence ID" value="MCZ8511447.1"/>
    <property type="molecule type" value="Genomic_DNA"/>
</dbReference>
<keyword evidence="4" id="KW-1185">Reference proteome</keyword>
<dbReference type="PANTHER" id="PTHR43283:SF11">
    <property type="entry name" value="BETA-LACTAMASE-RELATED DOMAIN-CONTAINING PROTEIN"/>
    <property type="match status" value="1"/>
</dbReference>
<feature type="domain" description="Beta-lactamase-related" evidence="2">
    <location>
        <begin position="43"/>
        <end position="330"/>
    </location>
</feature>
<evidence type="ECO:0000259" key="2">
    <source>
        <dbReference type="Pfam" id="PF00144"/>
    </source>
</evidence>
<evidence type="ECO:0000256" key="1">
    <source>
        <dbReference type="ARBA" id="ARBA00022801"/>
    </source>
</evidence>
<reference evidence="3 4" key="1">
    <citation type="submission" date="2022-12" db="EMBL/GenBank/DDBJ databases">
        <title>Draft genome sequence of Paenibacillus sp. dW9.</title>
        <authorList>
            <person name="Choi E.-W."/>
            <person name="Kim D.-U."/>
        </authorList>
    </citation>
    <scope>NUCLEOTIDE SEQUENCE [LARGE SCALE GENOMIC DNA]</scope>
    <source>
        <strain evidence="4">dW9</strain>
    </source>
</reference>
<keyword evidence="1 3" id="KW-0378">Hydrolase</keyword>
<dbReference type="GO" id="GO:0016787">
    <property type="term" value="F:hydrolase activity"/>
    <property type="evidence" value="ECO:0007669"/>
    <property type="project" value="UniProtKB-KW"/>
</dbReference>
<dbReference type="InterPro" id="IPR012338">
    <property type="entry name" value="Beta-lactam/transpept-like"/>
</dbReference>